<comment type="caution">
    <text evidence="2">The sequence shown here is derived from an EMBL/GenBank/DDBJ whole genome shotgun (WGS) entry which is preliminary data.</text>
</comment>
<protein>
    <submittedName>
        <fullName evidence="2">Uncharacterized protein</fullName>
    </submittedName>
</protein>
<dbReference type="EMBL" id="JARVKF010000207">
    <property type="protein sequence ID" value="KAK9421094.1"/>
    <property type="molecule type" value="Genomic_DNA"/>
</dbReference>
<evidence type="ECO:0000313" key="3">
    <source>
        <dbReference type="Proteomes" id="UP001408356"/>
    </source>
</evidence>
<gene>
    <name evidence="2" type="ORF">SUNI508_14075</name>
</gene>
<sequence>MNSASRRPCRYSSSLHSICWDKASAESSSLHTPNPLGERNCTFGARGS</sequence>
<keyword evidence="3" id="KW-1185">Reference proteome</keyword>
<dbReference type="Proteomes" id="UP001408356">
    <property type="component" value="Unassembled WGS sequence"/>
</dbReference>
<proteinExistence type="predicted"/>
<name>A0ABR2V3C9_9PEZI</name>
<feature type="non-terminal residue" evidence="2">
    <location>
        <position position="48"/>
    </location>
</feature>
<evidence type="ECO:0000313" key="2">
    <source>
        <dbReference type="EMBL" id="KAK9421094.1"/>
    </source>
</evidence>
<organism evidence="2 3">
    <name type="scientific">Seiridium unicorne</name>
    <dbReference type="NCBI Taxonomy" id="138068"/>
    <lineage>
        <taxon>Eukaryota</taxon>
        <taxon>Fungi</taxon>
        <taxon>Dikarya</taxon>
        <taxon>Ascomycota</taxon>
        <taxon>Pezizomycotina</taxon>
        <taxon>Sordariomycetes</taxon>
        <taxon>Xylariomycetidae</taxon>
        <taxon>Amphisphaeriales</taxon>
        <taxon>Sporocadaceae</taxon>
        <taxon>Seiridium</taxon>
    </lineage>
</organism>
<reference evidence="2 3" key="1">
    <citation type="journal article" date="2024" name="J. Plant Pathol.">
        <title>Sequence and assembly of the genome of Seiridium unicorne, isolate CBS 538.82, causal agent of cypress canker disease.</title>
        <authorList>
            <person name="Scali E."/>
            <person name="Rocca G.D."/>
            <person name="Danti R."/>
            <person name="Garbelotto M."/>
            <person name="Barberini S."/>
            <person name="Baroncelli R."/>
            <person name="Emiliani G."/>
        </authorList>
    </citation>
    <scope>NUCLEOTIDE SEQUENCE [LARGE SCALE GENOMIC DNA]</scope>
    <source>
        <strain evidence="2 3">BM-138-508</strain>
    </source>
</reference>
<evidence type="ECO:0000256" key="1">
    <source>
        <dbReference type="SAM" id="MobiDB-lite"/>
    </source>
</evidence>
<accession>A0ABR2V3C9</accession>
<feature type="region of interest" description="Disordered" evidence="1">
    <location>
        <begin position="25"/>
        <end position="48"/>
    </location>
</feature>